<dbReference type="AlphaFoldDB" id="A0A453SFY6"/>
<reference evidence="1" key="4">
    <citation type="submission" date="2019-03" db="UniProtKB">
        <authorList>
            <consortium name="EnsemblPlants"/>
        </authorList>
    </citation>
    <scope>IDENTIFICATION</scope>
</reference>
<reference evidence="1" key="5">
    <citation type="journal article" date="2021" name="G3 (Bethesda)">
        <title>Aegilops tauschii genome assembly Aet v5.0 features greater sequence contiguity and improved annotation.</title>
        <authorList>
            <person name="Wang L."/>
            <person name="Zhu T."/>
            <person name="Rodriguez J.C."/>
            <person name="Deal K.R."/>
            <person name="Dubcovsky J."/>
            <person name="McGuire P.E."/>
            <person name="Lux T."/>
            <person name="Spannagl M."/>
            <person name="Mayer K.F.X."/>
            <person name="Baldrich P."/>
            <person name="Meyers B.C."/>
            <person name="Huo N."/>
            <person name="Gu Y.Q."/>
            <person name="Zhou H."/>
            <person name="Devos K.M."/>
            <person name="Bennetzen J.L."/>
            <person name="Unver T."/>
            <person name="Budak H."/>
            <person name="Gulick P.J."/>
            <person name="Galiba G."/>
            <person name="Kalapos B."/>
            <person name="Nelson D.R."/>
            <person name="Li P."/>
            <person name="You F.M."/>
            <person name="Luo M.C."/>
            <person name="Dvorak J."/>
        </authorList>
    </citation>
    <scope>NUCLEOTIDE SEQUENCE [LARGE SCALE GENOMIC DNA]</scope>
    <source>
        <strain evidence="1">cv. AL8/78</strain>
    </source>
</reference>
<dbReference type="EnsemblPlants" id="AET7Gv20928400.1">
    <property type="protein sequence ID" value="AET7Gv20928400.1"/>
    <property type="gene ID" value="AET7Gv20928400"/>
</dbReference>
<reference evidence="1" key="3">
    <citation type="journal article" date="2017" name="Nature">
        <title>Genome sequence of the progenitor of the wheat D genome Aegilops tauschii.</title>
        <authorList>
            <person name="Luo M.C."/>
            <person name="Gu Y.Q."/>
            <person name="Puiu D."/>
            <person name="Wang H."/>
            <person name="Twardziok S.O."/>
            <person name="Deal K.R."/>
            <person name="Huo N."/>
            <person name="Zhu T."/>
            <person name="Wang L."/>
            <person name="Wang Y."/>
            <person name="McGuire P.E."/>
            <person name="Liu S."/>
            <person name="Long H."/>
            <person name="Ramasamy R.K."/>
            <person name="Rodriguez J.C."/>
            <person name="Van S.L."/>
            <person name="Yuan L."/>
            <person name="Wang Z."/>
            <person name="Xia Z."/>
            <person name="Xiao L."/>
            <person name="Anderson O.D."/>
            <person name="Ouyang S."/>
            <person name="Liang Y."/>
            <person name="Zimin A.V."/>
            <person name="Pertea G."/>
            <person name="Qi P."/>
            <person name="Bennetzen J.L."/>
            <person name="Dai X."/>
            <person name="Dawson M.W."/>
            <person name="Muller H.G."/>
            <person name="Kugler K."/>
            <person name="Rivarola-Duarte L."/>
            <person name="Spannagl M."/>
            <person name="Mayer K.F.X."/>
            <person name="Lu F.H."/>
            <person name="Bevan M.W."/>
            <person name="Leroy P."/>
            <person name="Li P."/>
            <person name="You F.M."/>
            <person name="Sun Q."/>
            <person name="Liu Z."/>
            <person name="Lyons E."/>
            <person name="Wicker T."/>
            <person name="Salzberg S.L."/>
            <person name="Devos K.M."/>
            <person name="Dvorak J."/>
        </authorList>
    </citation>
    <scope>NUCLEOTIDE SEQUENCE [LARGE SCALE GENOMIC DNA]</scope>
    <source>
        <strain evidence="1">cv. AL8/78</strain>
    </source>
</reference>
<evidence type="ECO:0000313" key="2">
    <source>
        <dbReference type="Proteomes" id="UP000015105"/>
    </source>
</evidence>
<sequence length="48" mass="5905">MLQTTKMPLKATVEYSRHFSYSLERRMKPLFWVIEYRSIYRSLTDIFA</sequence>
<dbReference type="InterPro" id="IPR003690">
    <property type="entry name" value="MTERF"/>
</dbReference>
<proteinExistence type="predicted"/>
<dbReference type="Gramene" id="AET7Gv20928400.1">
    <property type="protein sequence ID" value="AET7Gv20928400.1"/>
    <property type="gene ID" value="AET7Gv20928400"/>
</dbReference>
<dbReference type="GO" id="GO:0003676">
    <property type="term" value="F:nucleic acid binding"/>
    <property type="evidence" value="ECO:0007669"/>
    <property type="project" value="InterPro"/>
</dbReference>
<reference evidence="2" key="1">
    <citation type="journal article" date="2014" name="Science">
        <title>Ancient hybridizations among the ancestral genomes of bread wheat.</title>
        <authorList>
            <consortium name="International Wheat Genome Sequencing Consortium,"/>
            <person name="Marcussen T."/>
            <person name="Sandve S.R."/>
            <person name="Heier L."/>
            <person name="Spannagl M."/>
            <person name="Pfeifer M."/>
            <person name="Jakobsen K.S."/>
            <person name="Wulff B.B."/>
            <person name="Steuernagel B."/>
            <person name="Mayer K.F."/>
            <person name="Olsen O.A."/>
        </authorList>
    </citation>
    <scope>NUCLEOTIDE SEQUENCE [LARGE SCALE GENOMIC DNA]</scope>
    <source>
        <strain evidence="2">cv. AL8/78</strain>
    </source>
</reference>
<organism evidence="1 2">
    <name type="scientific">Aegilops tauschii subsp. strangulata</name>
    <name type="common">Goatgrass</name>
    <dbReference type="NCBI Taxonomy" id="200361"/>
    <lineage>
        <taxon>Eukaryota</taxon>
        <taxon>Viridiplantae</taxon>
        <taxon>Streptophyta</taxon>
        <taxon>Embryophyta</taxon>
        <taxon>Tracheophyta</taxon>
        <taxon>Spermatophyta</taxon>
        <taxon>Magnoliopsida</taxon>
        <taxon>Liliopsida</taxon>
        <taxon>Poales</taxon>
        <taxon>Poaceae</taxon>
        <taxon>BOP clade</taxon>
        <taxon>Pooideae</taxon>
        <taxon>Triticodae</taxon>
        <taxon>Triticeae</taxon>
        <taxon>Triticinae</taxon>
        <taxon>Aegilops</taxon>
    </lineage>
</organism>
<dbReference type="Proteomes" id="UP000015105">
    <property type="component" value="Chromosome 7D"/>
</dbReference>
<dbReference type="Pfam" id="PF02536">
    <property type="entry name" value="mTERF"/>
    <property type="match status" value="1"/>
</dbReference>
<protein>
    <submittedName>
        <fullName evidence="1">Uncharacterized protein</fullName>
    </submittedName>
</protein>
<name>A0A453SFY6_AEGTS</name>
<reference evidence="2" key="2">
    <citation type="journal article" date="2017" name="Nat. Plants">
        <title>The Aegilops tauschii genome reveals multiple impacts of transposons.</title>
        <authorList>
            <person name="Zhao G."/>
            <person name="Zou C."/>
            <person name="Li K."/>
            <person name="Wang K."/>
            <person name="Li T."/>
            <person name="Gao L."/>
            <person name="Zhang X."/>
            <person name="Wang H."/>
            <person name="Yang Z."/>
            <person name="Liu X."/>
            <person name="Jiang W."/>
            <person name="Mao L."/>
            <person name="Kong X."/>
            <person name="Jiao Y."/>
            <person name="Jia J."/>
        </authorList>
    </citation>
    <scope>NUCLEOTIDE SEQUENCE [LARGE SCALE GENOMIC DNA]</scope>
    <source>
        <strain evidence="2">cv. AL8/78</strain>
    </source>
</reference>
<keyword evidence="2" id="KW-1185">Reference proteome</keyword>
<accession>A0A453SFY6</accession>
<evidence type="ECO:0000313" key="1">
    <source>
        <dbReference type="EnsemblPlants" id="AET7Gv20928400.1"/>
    </source>
</evidence>